<dbReference type="GO" id="GO:0016491">
    <property type="term" value="F:oxidoreductase activity"/>
    <property type="evidence" value="ECO:0007669"/>
    <property type="project" value="UniProtKB-KW"/>
</dbReference>
<sequence length="363" mass="39177">MSTLFQPVTLGSMVIKNRFVRSATNDFMGNPDGTISDSEIKLYRTLAENEVGLIITAHAYVQHPLGRVAPGQNAIYDDQFIEGYRRLADIAHQHGSKLVLQISHAGRQVNVPAEGLVPVAPSAVTDKSTSLTPRALTDGEIRELIDCYAAAMLRAKKAGCDGVQVHIAHGYLLSEFISPYTNRREDQWGGSIENRTRILREIIIRGKKLTGEAYPVLAKLNTTDGFAEAGYLTLEDAIYTAKLLDSLGVAAIEVSGGIKESKKGFAWPGINAPEKEAYFAAAAGKIKAEVTCPVILVGGLRSLAVMESVLDTGIADMVALCRPFIQEPDLVKRFINGQAKAACASCNGCFNPKGIRCNDQNGR</sequence>
<name>A0A4Y7RFQ5_9FIRM</name>
<evidence type="ECO:0000313" key="4">
    <source>
        <dbReference type="EMBL" id="TEB07619.1"/>
    </source>
</evidence>
<feature type="domain" description="NADH:flavin oxidoreductase/NADH oxidase N-terminal" evidence="3">
    <location>
        <begin position="4"/>
        <end position="337"/>
    </location>
</feature>
<dbReference type="AlphaFoldDB" id="A0A4Y7RFQ5"/>
<dbReference type="InterPro" id="IPR013785">
    <property type="entry name" value="Aldolase_TIM"/>
</dbReference>
<dbReference type="PANTHER" id="PTHR43656">
    <property type="entry name" value="BINDING OXIDOREDUCTASE, PUTATIVE (AFU_ORTHOLOGUE AFUA_2G08260)-RELATED"/>
    <property type="match status" value="1"/>
</dbReference>
<dbReference type="Pfam" id="PF00724">
    <property type="entry name" value="Oxidored_FMN"/>
    <property type="match status" value="1"/>
</dbReference>
<proteinExistence type="predicted"/>
<keyword evidence="1" id="KW-0285">Flavoprotein</keyword>
<comment type="caution">
    <text evidence="4">The sequence shown here is derived from an EMBL/GenBank/DDBJ whole genome shotgun (WGS) entry which is preliminary data.</text>
</comment>
<dbReference type="PANTHER" id="PTHR43656:SF2">
    <property type="entry name" value="BINDING OXIDOREDUCTASE, PUTATIVE (AFU_ORTHOLOGUE AFUA_2G08260)-RELATED"/>
    <property type="match status" value="1"/>
</dbReference>
<reference evidence="4 5" key="1">
    <citation type="journal article" date="2018" name="Environ. Microbiol.">
        <title>Novel energy conservation strategies and behaviour of Pelotomaculum schinkii driving syntrophic propionate catabolism.</title>
        <authorList>
            <person name="Hidalgo-Ahumada C.A.P."/>
            <person name="Nobu M.K."/>
            <person name="Narihiro T."/>
            <person name="Tamaki H."/>
            <person name="Liu W.T."/>
            <person name="Kamagata Y."/>
            <person name="Stams A.J.M."/>
            <person name="Imachi H."/>
            <person name="Sousa D.Z."/>
        </authorList>
    </citation>
    <scope>NUCLEOTIDE SEQUENCE [LARGE SCALE GENOMIC DNA]</scope>
    <source>
        <strain evidence="4 5">HH</strain>
    </source>
</reference>
<dbReference type="CDD" id="cd02803">
    <property type="entry name" value="OYE_like_FMN_family"/>
    <property type="match status" value="1"/>
</dbReference>
<evidence type="ECO:0000256" key="2">
    <source>
        <dbReference type="ARBA" id="ARBA00023002"/>
    </source>
</evidence>
<dbReference type="SUPFAM" id="SSF51395">
    <property type="entry name" value="FMN-linked oxidoreductases"/>
    <property type="match status" value="1"/>
</dbReference>
<organism evidence="4 5">
    <name type="scientific">Pelotomaculum schinkii</name>
    <dbReference type="NCBI Taxonomy" id="78350"/>
    <lineage>
        <taxon>Bacteria</taxon>
        <taxon>Bacillati</taxon>
        <taxon>Bacillota</taxon>
        <taxon>Clostridia</taxon>
        <taxon>Eubacteriales</taxon>
        <taxon>Desulfotomaculaceae</taxon>
        <taxon>Pelotomaculum</taxon>
    </lineage>
</organism>
<accession>A0A4Y7RFQ5</accession>
<keyword evidence="2 4" id="KW-0560">Oxidoreductase</keyword>
<evidence type="ECO:0000259" key="3">
    <source>
        <dbReference type="Pfam" id="PF00724"/>
    </source>
</evidence>
<dbReference type="RefSeq" id="WP_190239465.1">
    <property type="nucleotide sequence ID" value="NZ_QFGA01000001.1"/>
</dbReference>
<dbReference type="InterPro" id="IPR001155">
    <property type="entry name" value="OxRdtase_FMN_N"/>
</dbReference>
<dbReference type="InterPro" id="IPR051799">
    <property type="entry name" value="NADH_flavin_oxidoreductase"/>
</dbReference>
<dbReference type="GO" id="GO:0010181">
    <property type="term" value="F:FMN binding"/>
    <property type="evidence" value="ECO:0007669"/>
    <property type="project" value="InterPro"/>
</dbReference>
<evidence type="ECO:0000256" key="1">
    <source>
        <dbReference type="ARBA" id="ARBA00022630"/>
    </source>
</evidence>
<dbReference type="EC" id="1.-.-.-" evidence="4"/>
<dbReference type="Gene3D" id="3.20.20.70">
    <property type="entry name" value="Aldolase class I"/>
    <property type="match status" value="1"/>
</dbReference>
<gene>
    <name evidence="4" type="ORF">Psch_01174</name>
</gene>
<keyword evidence="5" id="KW-1185">Reference proteome</keyword>
<dbReference type="EMBL" id="QFGA01000001">
    <property type="protein sequence ID" value="TEB07619.1"/>
    <property type="molecule type" value="Genomic_DNA"/>
</dbReference>
<evidence type="ECO:0000313" key="5">
    <source>
        <dbReference type="Proteomes" id="UP000298324"/>
    </source>
</evidence>
<dbReference type="Proteomes" id="UP000298324">
    <property type="component" value="Unassembled WGS sequence"/>
</dbReference>
<protein>
    <submittedName>
        <fullName evidence="4">NADH oxidase</fullName>
        <ecNumber evidence="4">1.-.-.-</ecNumber>
    </submittedName>
</protein>